<keyword evidence="3" id="KW-0206">Cytoskeleton</keyword>
<dbReference type="Pfam" id="PF14892">
    <property type="entry name" value="PIRC1_2"/>
    <property type="match status" value="1"/>
</dbReference>
<keyword evidence="4" id="KW-0966">Cell projection</keyword>
<comment type="subunit">
    <text evidence="6">Microtubule inner protein component of sperm flagellar doublet microtubules. Interacts with CFAP53, ODAD1 and ODAD3; the interactions link the outer dynein arms docking complex (ODA-DC) to the internal microtubule inner proteins (MIP) in cilium axoneme.</text>
</comment>
<evidence type="ECO:0000256" key="3">
    <source>
        <dbReference type="ARBA" id="ARBA00023212"/>
    </source>
</evidence>
<proteinExistence type="inferred from homology"/>
<reference evidence="9" key="1">
    <citation type="submission" date="2025-08" db="UniProtKB">
        <authorList>
            <consortium name="RefSeq"/>
        </authorList>
    </citation>
    <scope>IDENTIFICATION</scope>
</reference>
<evidence type="ECO:0000256" key="6">
    <source>
        <dbReference type="ARBA" id="ARBA00046397"/>
    </source>
</evidence>
<name>A0ABM0J4D2_ECHTE</name>
<dbReference type="RefSeq" id="XP_004714578.2">
    <property type="nucleotide sequence ID" value="XM_004714521.2"/>
</dbReference>
<evidence type="ECO:0000256" key="1">
    <source>
        <dbReference type="ARBA" id="ARBA00004430"/>
    </source>
</evidence>
<keyword evidence="8" id="KW-1185">Reference proteome</keyword>
<dbReference type="PANTHER" id="PTHR20899">
    <property type="entry name" value="PIERCE HOMOLOG"/>
    <property type="match status" value="1"/>
</dbReference>
<sequence>MDSAGPLAVLCTAEGNTAARSCSILTMAPRLELGVVRFLRRLSGPQTQAPGSTAFRGTPPWAGPLWARVQPRVSGSRLYPGSGPGSPAGWRGAFKSRPRPLRGPSRRLATGRHADCAAGCAIQRVSGHFFLLAAPVVGSNMSQEDPQAMAGPPEQKAEAPPEKTCDYYHVSDDLPARFNNPGWFRGYRSQQPVSVYRTSNQAYGGRAPTVHEMPKVYYPTSGKFSQYLATFGMSRSSTLNVSMDKSIVTGPDNNITPFEHLDFHPSYNPNQPSICS</sequence>
<dbReference type="PANTHER" id="PTHR20899:SF1">
    <property type="entry name" value="PIERCER OF MICROTUBULE WALL 1 PROTEIN"/>
    <property type="match status" value="1"/>
</dbReference>
<keyword evidence="2" id="KW-0963">Cytoplasm</keyword>
<protein>
    <submittedName>
        <fullName evidence="9">UPF0691 protein C9orf116 homolog</fullName>
    </submittedName>
</protein>
<comment type="similarity">
    <text evidence="5">Belongs to the PIERCE1 family.</text>
</comment>
<evidence type="ECO:0000256" key="5">
    <source>
        <dbReference type="ARBA" id="ARBA00038014"/>
    </source>
</evidence>
<dbReference type="InterPro" id="IPR026507">
    <property type="entry name" value="PIRC1/2"/>
</dbReference>
<organism evidence="8 9">
    <name type="scientific">Echinops telfairi</name>
    <name type="common">Lesser hedgehog tenrec</name>
    <dbReference type="NCBI Taxonomy" id="9371"/>
    <lineage>
        <taxon>Eukaryota</taxon>
        <taxon>Metazoa</taxon>
        <taxon>Chordata</taxon>
        <taxon>Craniata</taxon>
        <taxon>Vertebrata</taxon>
        <taxon>Euteleostomi</taxon>
        <taxon>Mammalia</taxon>
        <taxon>Eutheria</taxon>
        <taxon>Afrotheria</taxon>
        <taxon>Tenrecidae</taxon>
        <taxon>Tenrecinae</taxon>
        <taxon>Echinops</taxon>
    </lineage>
</organism>
<evidence type="ECO:0000313" key="9">
    <source>
        <dbReference type="RefSeq" id="XP_004714578.2"/>
    </source>
</evidence>
<feature type="region of interest" description="Disordered" evidence="7">
    <location>
        <begin position="76"/>
        <end position="107"/>
    </location>
</feature>
<dbReference type="GeneID" id="101654239"/>
<evidence type="ECO:0000313" key="8">
    <source>
        <dbReference type="Proteomes" id="UP000694863"/>
    </source>
</evidence>
<comment type="subcellular location">
    <subcellularLocation>
        <location evidence="1">Cytoplasm</location>
        <location evidence="1">Cytoskeleton</location>
        <location evidence="1">Cilium axoneme</location>
    </subcellularLocation>
</comment>
<accession>A0ABM0J4D2</accession>
<dbReference type="Proteomes" id="UP000694863">
    <property type="component" value="Unplaced"/>
</dbReference>
<gene>
    <name evidence="9" type="primary">PIERCE1</name>
</gene>
<evidence type="ECO:0000256" key="4">
    <source>
        <dbReference type="ARBA" id="ARBA00023273"/>
    </source>
</evidence>
<evidence type="ECO:0000256" key="2">
    <source>
        <dbReference type="ARBA" id="ARBA00022490"/>
    </source>
</evidence>
<evidence type="ECO:0000256" key="7">
    <source>
        <dbReference type="SAM" id="MobiDB-lite"/>
    </source>
</evidence>